<dbReference type="GO" id="GO:0006865">
    <property type="term" value="P:amino acid transport"/>
    <property type="evidence" value="ECO:0007669"/>
    <property type="project" value="InterPro"/>
</dbReference>
<evidence type="ECO:0000256" key="3">
    <source>
        <dbReference type="ARBA" id="ARBA00022692"/>
    </source>
</evidence>
<name>A0A165E066_9BASI</name>
<dbReference type="InParanoid" id="A0A165E066"/>
<evidence type="ECO:0000256" key="1">
    <source>
        <dbReference type="ARBA" id="ARBA00004141"/>
    </source>
</evidence>
<keyword evidence="9" id="KW-1185">Reference proteome</keyword>
<dbReference type="InterPro" id="IPR004840">
    <property type="entry name" value="Amino_acid_permease_CS"/>
</dbReference>
<accession>A0A165E066</accession>
<dbReference type="PANTHER" id="PTHR45649:SF9">
    <property type="entry name" value="AMINO-ACID PERMEASE 2"/>
    <property type="match status" value="1"/>
</dbReference>
<evidence type="ECO:0000256" key="4">
    <source>
        <dbReference type="ARBA" id="ARBA00022989"/>
    </source>
</evidence>
<feature type="transmembrane region" description="Helical" evidence="7">
    <location>
        <begin position="477"/>
        <end position="495"/>
    </location>
</feature>
<dbReference type="GO" id="GO:0016020">
    <property type="term" value="C:membrane"/>
    <property type="evidence" value="ECO:0007669"/>
    <property type="project" value="UniProtKB-SubCell"/>
</dbReference>
<keyword evidence="5 7" id="KW-0472">Membrane</keyword>
<gene>
    <name evidence="8" type="ORF">CALCODRAFT_551413</name>
</gene>
<keyword evidence="3 7" id="KW-0812">Transmembrane</keyword>
<evidence type="ECO:0000313" key="9">
    <source>
        <dbReference type="Proteomes" id="UP000076842"/>
    </source>
</evidence>
<feature type="transmembrane region" description="Helical" evidence="7">
    <location>
        <begin position="443"/>
        <end position="465"/>
    </location>
</feature>
<reference evidence="8 9" key="1">
    <citation type="journal article" date="2016" name="Mol. Biol. Evol.">
        <title>Comparative Genomics of Early-Diverging Mushroom-Forming Fungi Provides Insights into the Origins of Lignocellulose Decay Capabilities.</title>
        <authorList>
            <person name="Nagy L.G."/>
            <person name="Riley R."/>
            <person name="Tritt A."/>
            <person name="Adam C."/>
            <person name="Daum C."/>
            <person name="Floudas D."/>
            <person name="Sun H."/>
            <person name="Yadav J.S."/>
            <person name="Pangilinan J."/>
            <person name="Larsson K.H."/>
            <person name="Matsuura K."/>
            <person name="Barry K."/>
            <person name="Labutti K."/>
            <person name="Kuo R."/>
            <person name="Ohm R.A."/>
            <person name="Bhattacharya S.S."/>
            <person name="Shirouzu T."/>
            <person name="Yoshinaga Y."/>
            <person name="Martin F.M."/>
            <person name="Grigoriev I.V."/>
            <person name="Hibbett D.S."/>
        </authorList>
    </citation>
    <scope>NUCLEOTIDE SEQUENCE [LARGE SCALE GENOMIC DNA]</scope>
    <source>
        <strain evidence="8 9">HHB12733</strain>
    </source>
</reference>
<protein>
    <submittedName>
        <fullName evidence="8">APC amino acid permease</fullName>
    </submittedName>
</protein>
<dbReference type="Proteomes" id="UP000076842">
    <property type="component" value="Unassembled WGS sequence"/>
</dbReference>
<evidence type="ECO:0000256" key="7">
    <source>
        <dbReference type="SAM" id="Phobius"/>
    </source>
</evidence>
<feature type="transmembrane region" description="Helical" evidence="7">
    <location>
        <begin position="187"/>
        <end position="209"/>
    </location>
</feature>
<keyword evidence="2" id="KW-0813">Transport</keyword>
<feature type="transmembrane region" description="Helical" evidence="7">
    <location>
        <begin position="69"/>
        <end position="93"/>
    </location>
</feature>
<dbReference type="InterPro" id="IPR002293">
    <property type="entry name" value="AA/rel_permease1"/>
</dbReference>
<feature type="transmembrane region" description="Helical" evidence="7">
    <location>
        <begin position="323"/>
        <end position="351"/>
    </location>
</feature>
<evidence type="ECO:0000256" key="5">
    <source>
        <dbReference type="ARBA" id="ARBA00023136"/>
    </source>
</evidence>
<dbReference type="PROSITE" id="PS00218">
    <property type="entry name" value="AMINO_ACID_PERMEASE_1"/>
    <property type="match status" value="1"/>
</dbReference>
<sequence length="532" mass="56784">MKEDTERASDIILTREDEELERLGYKQELKREFRSWSTISFATSIQGCVATIASTINTPLLLGGPATTIWAWFFGSFGGTALAISVAELISAYPTAGGIYTSSAFVIPSHLRPSVCWTIGWITLISQLATTASVNFATAEMILAAVVIGTDGSYVPTAGQTIAVYVGLNFAIGIFDSLPTKWLHKTAQVYAIFNLVGTVIVTVAVPVAAARSGTINPSTWVWGSIIDQTGYSNNPFAFFLGILSVAWVLTDYDGTAHLSEEIKNAALVAPVAIMWAVGLTTFFGFWLNVALMYGAGDLAALPGPTGMAFAQILWNNLGTAGALAIWILVIIVELLTGVVCQLACIRSIYALSRDRLLPDLRLLAKVSPLTKTPINASLFTAVIASLLGLLYLGSPVAINAVFSVTAVGLDVTYAIPTAFRLLAPLFPAWEVRYKPGPFSLGRWSYAVSAYAVAWTAFESGILVMPQVHPVSAQTMNYAGPILGFVILLSSLWYLLHARSWYRGPAGASVGDSRVPRTDSGSSSEAKRGAGKT</sequence>
<feature type="transmembrane region" description="Helical" evidence="7">
    <location>
        <begin position="114"/>
        <end position="134"/>
    </location>
</feature>
<dbReference type="AlphaFoldDB" id="A0A165E066"/>
<feature type="region of interest" description="Disordered" evidence="6">
    <location>
        <begin position="505"/>
        <end position="532"/>
    </location>
</feature>
<evidence type="ECO:0000256" key="6">
    <source>
        <dbReference type="SAM" id="MobiDB-lite"/>
    </source>
</evidence>
<comment type="subcellular location">
    <subcellularLocation>
        <location evidence="1">Membrane</location>
        <topology evidence="1">Multi-pass membrane protein</topology>
    </subcellularLocation>
</comment>
<dbReference type="PANTHER" id="PTHR45649">
    <property type="entry name" value="AMINO-ACID PERMEASE BAT1"/>
    <property type="match status" value="1"/>
</dbReference>
<organism evidence="8 9">
    <name type="scientific">Calocera cornea HHB12733</name>
    <dbReference type="NCBI Taxonomy" id="1353952"/>
    <lineage>
        <taxon>Eukaryota</taxon>
        <taxon>Fungi</taxon>
        <taxon>Dikarya</taxon>
        <taxon>Basidiomycota</taxon>
        <taxon>Agaricomycotina</taxon>
        <taxon>Dacrymycetes</taxon>
        <taxon>Dacrymycetales</taxon>
        <taxon>Dacrymycetaceae</taxon>
        <taxon>Calocera</taxon>
    </lineage>
</organism>
<dbReference type="EMBL" id="KV424027">
    <property type="protein sequence ID" value="KZT53837.1"/>
    <property type="molecule type" value="Genomic_DNA"/>
</dbReference>
<keyword evidence="4 7" id="KW-1133">Transmembrane helix</keyword>
<dbReference type="STRING" id="1353952.A0A165E066"/>
<feature type="transmembrane region" description="Helical" evidence="7">
    <location>
        <begin position="236"/>
        <end position="254"/>
    </location>
</feature>
<dbReference type="Gene3D" id="1.20.1740.10">
    <property type="entry name" value="Amino acid/polyamine transporter I"/>
    <property type="match status" value="1"/>
</dbReference>
<dbReference type="PIRSF" id="PIRSF006060">
    <property type="entry name" value="AA_transporter"/>
    <property type="match status" value="1"/>
</dbReference>
<feature type="transmembrane region" description="Helical" evidence="7">
    <location>
        <begin position="398"/>
        <end position="422"/>
    </location>
</feature>
<proteinExistence type="predicted"/>
<evidence type="ECO:0000313" key="8">
    <source>
        <dbReference type="EMBL" id="KZT53837.1"/>
    </source>
</evidence>
<evidence type="ECO:0000256" key="2">
    <source>
        <dbReference type="ARBA" id="ARBA00022448"/>
    </source>
</evidence>
<feature type="transmembrane region" description="Helical" evidence="7">
    <location>
        <begin position="372"/>
        <end position="392"/>
    </location>
</feature>
<dbReference type="GO" id="GO:0022857">
    <property type="term" value="F:transmembrane transporter activity"/>
    <property type="evidence" value="ECO:0007669"/>
    <property type="project" value="InterPro"/>
</dbReference>
<feature type="transmembrane region" description="Helical" evidence="7">
    <location>
        <begin position="266"/>
        <end position="287"/>
    </location>
</feature>
<dbReference type="Pfam" id="PF13520">
    <property type="entry name" value="AA_permease_2"/>
    <property type="match status" value="1"/>
</dbReference>
<dbReference type="OrthoDB" id="3900342at2759"/>
<feature type="transmembrane region" description="Helical" evidence="7">
    <location>
        <begin position="36"/>
        <end position="57"/>
    </location>
</feature>
<feature type="transmembrane region" description="Helical" evidence="7">
    <location>
        <begin position="154"/>
        <end position="175"/>
    </location>
</feature>